<dbReference type="RefSeq" id="WP_345080275.1">
    <property type="nucleotide sequence ID" value="NZ_BAABFA010000008.1"/>
</dbReference>
<evidence type="ECO:0000256" key="3">
    <source>
        <dbReference type="ARBA" id="ARBA00023237"/>
    </source>
</evidence>
<dbReference type="EMBL" id="BAABFA010000008">
    <property type="protein sequence ID" value="GAA4463715.1"/>
    <property type="molecule type" value="Genomic_DNA"/>
</dbReference>
<dbReference type="InterPro" id="IPR050330">
    <property type="entry name" value="Bact_OuterMem_StrucFunc"/>
</dbReference>
<evidence type="ECO:0000259" key="5">
    <source>
        <dbReference type="PROSITE" id="PS51123"/>
    </source>
</evidence>
<proteinExistence type="predicted"/>
<evidence type="ECO:0000256" key="1">
    <source>
        <dbReference type="ARBA" id="ARBA00004442"/>
    </source>
</evidence>
<comment type="caution">
    <text evidence="6">The sequence shown here is derived from an EMBL/GenBank/DDBJ whole genome shotgun (WGS) entry which is preliminary data.</text>
</comment>
<sequence>MRKSKQDIYDINQWHCLAISVSKQYINIFVDGRHVWSIGHDSLSTNNGAYVFDGYFPSSFTISGRSVIGLRHVHLAQSDAVPPDQLVDIHTFDTLLTGNTFVTHDILFETGKADIQTISAEYLYTLVQWLKLNPAIKLQVSGHTDNAGPDAANMTLSQDRATAVAAYLSAGGIDKNRLTCIGYGETRPLNPNDTEEGRAINRRVELRKL</sequence>
<feature type="domain" description="OmpA-like" evidence="5">
    <location>
        <begin position="97"/>
        <end position="209"/>
    </location>
</feature>
<gene>
    <name evidence="6" type="ORF">GCM10023093_12790</name>
</gene>
<evidence type="ECO:0000313" key="7">
    <source>
        <dbReference type="Proteomes" id="UP001500067"/>
    </source>
</evidence>
<evidence type="ECO:0000256" key="4">
    <source>
        <dbReference type="PROSITE-ProRule" id="PRU00473"/>
    </source>
</evidence>
<name>A0ABP8NDY2_9BACT</name>
<organism evidence="6 7">
    <name type="scientific">Nemorincola caseinilytica</name>
    <dbReference type="NCBI Taxonomy" id="2054315"/>
    <lineage>
        <taxon>Bacteria</taxon>
        <taxon>Pseudomonadati</taxon>
        <taxon>Bacteroidota</taxon>
        <taxon>Chitinophagia</taxon>
        <taxon>Chitinophagales</taxon>
        <taxon>Chitinophagaceae</taxon>
        <taxon>Nemorincola</taxon>
    </lineage>
</organism>
<dbReference type="InterPro" id="IPR006664">
    <property type="entry name" value="OMP_bac"/>
</dbReference>
<protein>
    <recommendedName>
        <fullName evidence="5">OmpA-like domain-containing protein</fullName>
    </recommendedName>
</protein>
<evidence type="ECO:0000256" key="2">
    <source>
        <dbReference type="ARBA" id="ARBA00023136"/>
    </source>
</evidence>
<dbReference type="InterPro" id="IPR006665">
    <property type="entry name" value="OmpA-like"/>
</dbReference>
<dbReference type="Proteomes" id="UP001500067">
    <property type="component" value="Unassembled WGS sequence"/>
</dbReference>
<evidence type="ECO:0000313" key="6">
    <source>
        <dbReference type="EMBL" id="GAA4463715.1"/>
    </source>
</evidence>
<dbReference type="PANTHER" id="PTHR30329:SF21">
    <property type="entry name" value="LIPOPROTEIN YIAD-RELATED"/>
    <property type="match status" value="1"/>
</dbReference>
<dbReference type="PROSITE" id="PS51123">
    <property type="entry name" value="OMPA_2"/>
    <property type="match status" value="1"/>
</dbReference>
<dbReference type="PRINTS" id="PR01021">
    <property type="entry name" value="OMPADOMAIN"/>
</dbReference>
<dbReference type="CDD" id="cd07185">
    <property type="entry name" value="OmpA_C-like"/>
    <property type="match status" value="1"/>
</dbReference>
<accession>A0ABP8NDY2</accession>
<dbReference type="PANTHER" id="PTHR30329">
    <property type="entry name" value="STATOR ELEMENT OF FLAGELLAR MOTOR COMPLEX"/>
    <property type="match status" value="1"/>
</dbReference>
<dbReference type="PROSITE" id="PS01068">
    <property type="entry name" value="OMPA_1"/>
    <property type="match status" value="1"/>
</dbReference>
<keyword evidence="3" id="KW-0998">Cell outer membrane</keyword>
<comment type="subcellular location">
    <subcellularLocation>
        <location evidence="1">Cell outer membrane</location>
    </subcellularLocation>
</comment>
<keyword evidence="2 4" id="KW-0472">Membrane</keyword>
<keyword evidence="7" id="KW-1185">Reference proteome</keyword>
<dbReference type="Gene3D" id="3.30.1330.60">
    <property type="entry name" value="OmpA-like domain"/>
    <property type="match status" value="1"/>
</dbReference>
<dbReference type="Pfam" id="PF00691">
    <property type="entry name" value="OmpA"/>
    <property type="match status" value="1"/>
</dbReference>
<dbReference type="SUPFAM" id="SSF103088">
    <property type="entry name" value="OmpA-like"/>
    <property type="match status" value="1"/>
</dbReference>
<dbReference type="InterPro" id="IPR006690">
    <property type="entry name" value="OMPA-like_CS"/>
</dbReference>
<dbReference type="InterPro" id="IPR036737">
    <property type="entry name" value="OmpA-like_sf"/>
</dbReference>
<reference evidence="7" key="1">
    <citation type="journal article" date="2019" name="Int. J. Syst. Evol. Microbiol.">
        <title>The Global Catalogue of Microorganisms (GCM) 10K type strain sequencing project: providing services to taxonomists for standard genome sequencing and annotation.</title>
        <authorList>
            <consortium name="The Broad Institute Genomics Platform"/>
            <consortium name="The Broad Institute Genome Sequencing Center for Infectious Disease"/>
            <person name="Wu L."/>
            <person name="Ma J."/>
        </authorList>
    </citation>
    <scope>NUCLEOTIDE SEQUENCE [LARGE SCALE GENOMIC DNA]</scope>
    <source>
        <strain evidence="7">JCM 32105</strain>
    </source>
</reference>